<dbReference type="PANTHER" id="PTHR30562">
    <property type="entry name" value="UVRC/OXIDOREDUCTASE"/>
    <property type="match status" value="1"/>
</dbReference>
<dbReference type="GO" id="GO:0005737">
    <property type="term" value="C:cytoplasm"/>
    <property type="evidence" value="ECO:0007669"/>
    <property type="project" value="UniProtKB-SubCell"/>
</dbReference>
<sequence>MFDAERFLAGLTNQPGVYMMYDSSQKLLYIGKAKNLRKRVSSYFNASPKPLKTMALVRRIADIQVSVVSSETESLLLEQSLIKTHRPPYNILLRDDKSFPFIYLSSHKTFPRLQMLRGKRPKLGKLFGPYTSGLAVRDSLNYLQKALQLRQCDDTFFSNRSRPCLQYQIKRCKAPCVGFISEAEYKQDVDATVAVLEGRSERLTSALAKEMEEHAANFQYEEAAVCRDRISAIRHIQERQGVFNRDGSVDVLAVLYRAGLAIIQQLEVRGGRIVANQSWFPKLGLEETPESLLEQFIAHYYLNDRPDRPAELIVNTEPTNTATLSAAIAESMSRRFSITTKVRGDRAKWLELAGRSAEENIGQRLASKRVFYGKLMALREAIAQPSIDHIECFDISHSSGEATVASCVVFDENGADKKSYRAYNVKDITAGDDYAAMRQALTRRYQSAIEKQRALPDLLIIDGGKGQMKQAIEVLDELAISGVCILGVAKGPTRKAGLETLYLGRDFAEINLMPHDPALHLIQQVRDEAHNHAIKNHRKRRDKKRVVSVLDSIEGIGPAKKQALLRHFGGVAQIERASQQDLTRVGGVSQKLADKIYKHFHPE</sequence>
<dbReference type="Gene3D" id="1.10.150.20">
    <property type="entry name" value="5' to 3' exonuclease, C-terminal subdomain"/>
    <property type="match status" value="1"/>
</dbReference>
<keyword evidence="2 7" id="KW-0227">DNA damage</keyword>
<dbReference type="GO" id="GO:0006289">
    <property type="term" value="P:nucleotide-excision repair"/>
    <property type="evidence" value="ECO:0007669"/>
    <property type="project" value="UniProtKB-UniRule"/>
</dbReference>
<dbReference type="HAMAP" id="MF_00203">
    <property type="entry name" value="UvrC"/>
    <property type="match status" value="1"/>
</dbReference>
<keyword evidence="12" id="KW-1185">Reference proteome</keyword>
<dbReference type="GO" id="GO:0003677">
    <property type="term" value="F:DNA binding"/>
    <property type="evidence" value="ECO:0007669"/>
    <property type="project" value="UniProtKB-UniRule"/>
</dbReference>
<keyword evidence="5 7" id="KW-0234">DNA repair</keyword>
<dbReference type="FunFam" id="3.30.420.340:FF:000001">
    <property type="entry name" value="UvrABC system protein C"/>
    <property type="match status" value="1"/>
</dbReference>
<feature type="domain" description="GIY-YIG" evidence="9">
    <location>
        <begin position="13"/>
        <end position="91"/>
    </location>
</feature>
<dbReference type="InterPro" id="IPR035901">
    <property type="entry name" value="GIY-YIG_endonuc_sf"/>
</dbReference>
<dbReference type="Pfam" id="PF01541">
    <property type="entry name" value="GIY-YIG"/>
    <property type="match status" value="1"/>
</dbReference>
<keyword evidence="4 7" id="KW-0267">Excision nuclease</keyword>
<reference evidence="11 12" key="1">
    <citation type="submission" date="2018-10" db="EMBL/GenBank/DDBJ databases">
        <title>Genomic Encyclopedia of Type Strains, Phase IV (KMG-IV): sequencing the most valuable type-strain genomes for metagenomic binning, comparative biology and taxonomic classification.</title>
        <authorList>
            <person name="Goeker M."/>
        </authorList>
    </citation>
    <scope>NUCLEOTIDE SEQUENCE [LARGE SCALE GENOMIC DNA]</scope>
    <source>
        <strain evidence="11 12">DSM 25080</strain>
    </source>
</reference>
<dbReference type="Gene3D" id="4.10.860.10">
    <property type="entry name" value="UVR domain"/>
    <property type="match status" value="1"/>
</dbReference>
<dbReference type="EMBL" id="REFJ01000002">
    <property type="protein sequence ID" value="RMA81177.1"/>
    <property type="molecule type" value="Genomic_DNA"/>
</dbReference>
<dbReference type="NCBIfam" id="TIGR00194">
    <property type="entry name" value="uvrC"/>
    <property type="match status" value="1"/>
</dbReference>
<evidence type="ECO:0000259" key="9">
    <source>
        <dbReference type="PROSITE" id="PS50164"/>
    </source>
</evidence>
<evidence type="ECO:0000256" key="4">
    <source>
        <dbReference type="ARBA" id="ARBA00022881"/>
    </source>
</evidence>
<evidence type="ECO:0000313" key="11">
    <source>
        <dbReference type="EMBL" id="RMA81177.1"/>
    </source>
</evidence>
<keyword evidence="1 7" id="KW-0963">Cytoplasm</keyword>
<dbReference type="InterPro" id="IPR004791">
    <property type="entry name" value="UvrC"/>
</dbReference>
<evidence type="ECO:0000256" key="5">
    <source>
        <dbReference type="ARBA" id="ARBA00023204"/>
    </source>
</evidence>
<dbReference type="Pfam" id="PF14520">
    <property type="entry name" value="HHH_5"/>
    <property type="match status" value="1"/>
</dbReference>
<keyword evidence="6 7" id="KW-0742">SOS response</keyword>
<dbReference type="CDD" id="cd10434">
    <property type="entry name" value="GIY-YIG_UvrC_Cho"/>
    <property type="match status" value="1"/>
</dbReference>
<name>A0A3M0A9H2_9GAMM</name>
<evidence type="ECO:0000256" key="7">
    <source>
        <dbReference type="HAMAP-Rule" id="MF_00203"/>
    </source>
</evidence>
<comment type="subunit">
    <text evidence="7">Interacts with UvrB in an incision complex.</text>
</comment>
<dbReference type="Pfam" id="PF22920">
    <property type="entry name" value="UvrC_RNaseH"/>
    <property type="match status" value="1"/>
</dbReference>
<evidence type="ECO:0000259" key="10">
    <source>
        <dbReference type="PROSITE" id="PS50165"/>
    </source>
</evidence>
<dbReference type="Pfam" id="PF02151">
    <property type="entry name" value="UVR"/>
    <property type="match status" value="1"/>
</dbReference>
<dbReference type="AlphaFoldDB" id="A0A3M0A9H2"/>
<dbReference type="InterPro" id="IPR010994">
    <property type="entry name" value="RuvA_2-like"/>
</dbReference>
<dbReference type="GO" id="GO:0009380">
    <property type="term" value="C:excinuclease repair complex"/>
    <property type="evidence" value="ECO:0007669"/>
    <property type="project" value="InterPro"/>
</dbReference>
<protein>
    <recommendedName>
        <fullName evidence="7">UvrABC system protein C</fullName>
        <shortName evidence="7">Protein UvrC</shortName>
    </recommendedName>
    <alternativeName>
        <fullName evidence="7">Excinuclease ABC subunit C</fullName>
    </alternativeName>
</protein>
<evidence type="ECO:0000256" key="2">
    <source>
        <dbReference type="ARBA" id="ARBA00022763"/>
    </source>
</evidence>
<dbReference type="SMART" id="SM00465">
    <property type="entry name" value="GIYc"/>
    <property type="match status" value="1"/>
</dbReference>
<dbReference type="PROSITE" id="PS50165">
    <property type="entry name" value="UVRC"/>
    <property type="match status" value="1"/>
</dbReference>
<dbReference type="SUPFAM" id="SSF47781">
    <property type="entry name" value="RuvA domain 2-like"/>
    <property type="match status" value="1"/>
</dbReference>
<accession>A0A3M0A9H2</accession>
<dbReference type="InterPro" id="IPR001943">
    <property type="entry name" value="UVR_dom"/>
</dbReference>
<dbReference type="SMART" id="SM00278">
    <property type="entry name" value="HhH1"/>
    <property type="match status" value="2"/>
</dbReference>
<dbReference type="SUPFAM" id="SSF46600">
    <property type="entry name" value="C-terminal UvrC-binding domain of UvrB"/>
    <property type="match status" value="1"/>
</dbReference>
<dbReference type="InterPro" id="IPR036876">
    <property type="entry name" value="UVR_dom_sf"/>
</dbReference>
<dbReference type="InterPro" id="IPR000305">
    <property type="entry name" value="GIY-YIG_endonuc"/>
</dbReference>
<dbReference type="PANTHER" id="PTHR30562:SF1">
    <property type="entry name" value="UVRABC SYSTEM PROTEIN C"/>
    <property type="match status" value="1"/>
</dbReference>
<dbReference type="InterPro" id="IPR003583">
    <property type="entry name" value="Hlx-hairpin-Hlx_DNA-bd_motif"/>
</dbReference>
<dbReference type="RefSeq" id="WP_211327567.1">
    <property type="nucleotide sequence ID" value="NZ_REFJ01000002.1"/>
</dbReference>
<comment type="subcellular location">
    <subcellularLocation>
        <location evidence="7">Cytoplasm</location>
    </subcellularLocation>
</comment>
<keyword evidence="3 7" id="KW-0228">DNA excision</keyword>
<dbReference type="Gene3D" id="3.40.1440.10">
    <property type="entry name" value="GIY-YIG endonuclease"/>
    <property type="match status" value="1"/>
</dbReference>
<evidence type="ECO:0000256" key="6">
    <source>
        <dbReference type="ARBA" id="ARBA00023236"/>
    </source>
</evidence>
<evidence type="ECO:0000313" key="12">
    <source>
        <dbReference type="Proteomes" id="UP000267187"/>
    </source>
</evidence>
<comment type="similarity">
    <text evidence="7">Belongs to the UvrC family.</text>
</comment>
<comment type="caution">
    <text evidence="11">The sequence shown here is derived from an EMBL/GenBank/DDBJ whole genome shotgun (WGS) entry which is preliminary data.</text>
</comment>
<comment type="function">
    <text evidence="7">The UvrABC repair system catalyzes the recognition and processing of DNA lesions. UvrC both incises the 5' and 3' sides of the lesion. The N-terminal half is responsible for the 3' incision and the C-terminal half is responsible for the 5' incision.</text>
</comment>
<evidence type="ECO:0000256" key="1">
    <source>
        <dbReference type="ARBA" id="ARBA00022490"/>
    </source>
</evidence>
<feature type="domain" description="UVR" evidence="8">
    <location>
        <begin position="201"/>
        <end position="236"/>
    </location>
</feature>
<dbReference type="SUPFAM" id="SSF82771">
    <property type="entry name" value="GIY-YIG endonuclease"/>
    <property type="match status" value="1"/>
</dbReference>
<gene>
    <name evidence="7" type="primary">uvrC</name>
    <name evidence="11" type="ORF">DFR27_0975</name>
</gene>
<dbReference type="Pfam" id="PF08459">
    <property type="entry name" value="UvrC_RNaseH_dom"/>
    <property type="match status" value="1"/>
</dbReference>
<dbReference type="FunFam" id="3.40.1440.10:FF:000001">
    <property type="entry name" value="UvrABC system protein C"/>
    <property type="match status" value="1"/>
</dbReference>
<feature type="domain" description="UvrC family homology region profile" evidence="10">
    <location>
        <begin position="251"/>
        <end position="475"/>
    </location>
</feature>
<proteinExistence type="inferred from homology"/>
<dbReference type="PROSITE" id="PS50164">
    <property type="entry name" value="GIY_YIG"/>
    <property type="match status" value="1"/>
</dbReference>
<dbReference type="InterPro" id="IPR038476">
    <property type="entry name" value="UvrC_RNase_H_dom_sf"/>
</dbReference>
<evidence type="ECO:0000259" key="8">
    <source>
        <dbReference type="PROSITE" id="PS50151"/>
    </source>
</evidence>
<dbReference type="GO" id="GO:0009381">
    <property type="term" value="F:excinuclease ABC activity"/>
    <property type="evidence" value="ECO:0007669"/>
    <property type="project" value="UniProtKB-UniRule"/>
</dbReference>
<dbReference type="PROSITE" id="PS50151">
    <property type="entry name" value="UVR"/>
    <property type="match status" value="1"/>
</dbReference>
<evidence type="ECO:0000256" key="3">
    <source>
        <dbReference type="ARBA" id="ARBA00022769"/>
    </source>
</evidence>
<dbReference type="InterPro" id="IPR047296">
    <property type="entry name" value="GIY-YIG_UvrC_Cho"/>
</dbReference>
<dbReference type="Gene3D" id="3.30.420.340">
    <property type="entry name" value="UvrC, RNAse H endonuclease domain"/>
    <property type="match status" value="1"/>
</dbReference>
<dbReference type="InterPro" id="IPR050066">
    <property type="entry name" value="UvrABC_protein_C"/>
</dbReference>
<dbReference type="InterPro" id="IPR001162">
    <property type="entry name" value="UvrC_RNase_H_dom"/>
</dbReference>
<organism evidence="11 12">
    <name type="scientific">Umboniibacter marinipuniceus</name>
    <dbReference type="NCBI Taxonomy" id="569599"/>
    <lineage>
        <taxon>Bacteria</taxon>
        <taxon>Pseudomonadati</taxon>
        <taxon>Pseudomonadota</taxon>
        <taxon>Gammaproteobacteria</taxon>
        <taxon>Cellvibrionales</taxon>
        <taxon>Cellvibrionaceae</taxon>
        <taxon>Umboniibacter</taxon>
    </lineage>
</organism>
<dbReference type="Proteomes" id="UP000267187">
    <property type="component" value="Unassembled WGS sequence"/>
</dbReference>
<dbReference type="GO" id="GO:0009432">
    <property type="term" value="P:SOS response"/>
    <property type="evidence" value="ECO:0007669"/>
    <property type="project" value="UniProtKB-UniRule"/>
</dbReference>